<evidence type="ECO:0000313" key="3">
    <source>
        <dbReference type="EMBL" id="MDH0686728.1"/>
    </source>
</evidence>
<dbReference type="Proteomes" id="UP001161139">
    <property type="component" value="Unassembled WGS sequence"/>
</dbReference>
<reference evidence="2" key="1">
    <citation type="submission" date="2020-02" db="EMBL/GenBank/DDBJ databases">
        <title>Synteny-based analysis reveals conserved mechanism for high triclosan tolerance in Pseudomonas, as well as instances of horizontal transfer.</title>
        <authorList>
            <person name="Mcfarland A.G."/>
            <person name="Bertucci H.K."/>
            <person name="Litmann E."/>
            <person name="Shen J."/>
            <person name="Huttenhower C."/>
            <person name="Hartmann E.M."/>
        </authorList>
    </citation>
    <scope>NUCLEOTIDE SEQUENCE</scope>
    <source>
        <strain evidence="2">109A1</strain>
    </source>
</reference>
<proteinExistence type="predicted"/>
<evidence type="ECO:0000256" key="1">
    <source>
        <dbReference type="SAM" id="Phobius"/>
    </source>
</evidence>
<dbReference type="EMBL" id="JAOCDG010000002">
    <property type="protein sequence ID" value="MDH0686728.1"/>
    <property type="molecule type" value="Genomic_DNA"/>
</dbReference>
<comment type="caution">
    <text evidence="2">The sequence shown here is derived from an EMBL/GenBank/DDBJ whole genome shotgun (WGS) entry which is preliminary data.</text>
</comment>
<name>A0AA40RWR6_STUST</name>
<feature type="transmembrane region" description="Helical" evidence="1">
    <location>
        <begin position="6"/>
        <end position="26"/>
    </location>
</feature>
<dbReference type="EMBL" id="JAAMRD010000033">
    <property type="protein sequence ID" value="MBA1307327.1"/>
    <property type="molecule type" value="Genomic_DNA"/>
</dbReference>
<keyword evidence="1" id="KW-0472">Membrane</keyword>
<reference evidence="3" key="2">
    <citation type="submission" date="2022-09" db="EMBL/GenBank/DDBJ databases">
        <title>Intensive care unit water sources are persistently colonized with multi-drug resistant bacteria and are the site of extensive horizontal gene transfer of antibiotic resistance genes.</title>
        <authorList>
            <person name="Diorio-Toth L."/>
        </authorList>
    </citation>
    <scope>NUCLEOTIDE SEQUENCE</scope>
    <source>
        <strain evidence="3">GD03864</strain>
    </source>
</reference>
<dbReference type="AlphaFoldDB" id="A0AA40RWR6"/>
<dbReference type="Proteomes" id="UP001138621">
    <property type="component" value="Unassembled WGS sequence"/>
</dbReference>
<evidence type="ECO:0000313" key="4">
    <source>
        <dbReference type="Proteomes" id="UP001138621"/>
    </source>
</evidence>
<accession>A0AA40RWR6</accession>
<evidence type="ECO:0000313" key="2">
    <source>
        <dbReference type="EMBL" id="MBA1307327.1"/>
    </source>
</evidence>
<dbReference type="RefSeq" id="WP_048329500.1">
    <property type="nucleotide sequence ID" value="NZ_CP011854.1"/>
</dbReference>
<organism evidence="2 4">
    <name type="scientific">Stutzerimonas stutzeri</name>
    <name type="common">Pseudomonas stutzeri</name>
    <dbReference type="NCBI Taxonomy" id="316"/>
    <lineage>
        <taxon>Bacteria</taxon>
        <taxon>Pseudomonadati</taxon>
        <taxon>Pseudomonadota</taxon>
        <taxon>Gammaproteobacteria</taxon>
        <taxon>Pseudomonadales</taxon>
        <taxon>Pseudomonadaceae</taxon>
        <taxon>Stutzerimonas</taxon>
    </lineage>
</organism>
<sequence>MAGYINLFFITAIAAVTFGSAIYFFGKLLGSRMALQDLEQWAKPHRTLTSTEKLRLMADYDALSKIDKKTGSLLIPKNDNVYLLEGKIGGFGLETTAAKLQKITIDNVAVEFPTGLSEYLQPGVNVAEVAISKSHAIVLSLNSVFLDPPQSKHVAPELVAALQRLQLSRSKVS</sequence>
<keyword evidence="1" id="KW-0812">Transmembrane</keyword>
<keyword evidence="1" id="KW-1133">Transmembrane helix</keyword>
<gene>
    <name evidence="2" type="ORF">G7024_23390</name>
    <name evidence="3" type="ORF">N5D09_01350</name>
</gene>
<protein>
    <submittedName>
        <fullName evidence="2">Intracellular growth attenuator family protein</fullName>
    </submittedName>
</protein>